<accession>A0AAJ0B8G7</accession>
<dbReference type="PANTHER" id="PTHR34502:SF4">
    <property type="entry name" value="DUF6594 DOMAIN-CONTAINING PROTEIN"/>
    <property type="match status" value="1"/>
</dbReference>
<protein>
    <recommendedName>
        <fullName evidence="2">DUF6594 domain-containing protein</fullName>
    </recommendedName>
</protein>
<feature type="transmembrane region" description="Helical" evidence="1">
    <location>
        <begin position="265"/>
        <end position="282"/>
    </location>
</feature>
<evidence type="ECO:0000256" key="1">
    <source>
        <dbReference type="SAM" id="Phobius"/>
    </source>
</evidence>
<dbReference type="AlphaFoldDB" id="A0AAJ0B8G7"/>
<feature type="domain" description="DUF6594" evidence="2">
    <location>
        <begin position="18"/>
        <end position="277"/>
    </location>
</feature>
<keyword evidence="1" id="KW-1133">Transmembrane helix</keyword>
<dbReference type="PANTHER" id="PTHR34502">
    <property type="entry name" value="DUF6594 DOMAIN-CONTAINING PROTEIN-RELATED"/>
    <property type="match status" value="1"/>
</dbReference>
<keyword evidence="1" id="KW-0812">Transmembrane</keyword>
<feature type="transmembrane region" description="Helical" evidence="1">
    <location>
        <begin position="207"/>
        <end position="234"/>
    </location>
</feature>
<feature type="transmembrane region" description="Helical" evidence="1">
    <location>
        <begin position="240"/>
        <end position="258"/>
    </location>
</feature>
<organism evidence="3 4">
    <name type="scientific">Echria macrotheca</name>
    <dbReference type="NCBI Taxonomy" id="438768"/>
    <lineage>
        <taxon>Eukaryota</taxon>
        <taxon>Fungi</taxon>
        <taxon>Dikarya</taxon>
        <taxon>Ascomycota</taxon>
        <taxon>Pezizomycotina</taxon>
        <taxon>Sordariomycetes</taxon>
        <taxon>Sordariomycetidae</taxon>
        <taxon>Sordariales</taxon>
        <taxon>Schizotheciaceae</taxon>
        <taxon>Echria</taxon>
    </lineage>
</organism>
<sequence>MSSNITAFPTPLMKEGFAEVARWIALDPDGETSIYRKFGELRARSLLYKQCRLAALEKRLGELDAQDAASDDMDAKDAARTWETMVQRLAAGDEAARVRTELMAEIDIVLKDYSEALLLNDEVAKLNRPSQRVLDAYRQWFTKPYPALGGIAKTALDDPNDLVLLGTDGSSETDYLSLLLRRYWPTYREELSRDGLHRIGRFSEKSISVAVASISIVVAAFLLVGPIVILYFVASDLTKLGIVAGFTAGFALSVGLMTSAKRAEVFAATAAYAAVLVVFVSGDISHSPATKVSVGN</sequence>
<keyword evidence="1" id="KW-0472">Membrane</keyword>
<dbReference type="Proteomes" id="UP001239445">
    <property type="component" value="Unassembled WGS sequence"/>
</dbReference>
<proteinExistence type="predicted"/>
<evidence type="ECO:0000313" key="4">
    <source>
        <dbReference type="Proteomes" id="UP001239445"/>
    </source>
</evidence>
<comment type="caution">
    <text evidence="3">The sequence shown here is derived from an EMBL/GenBank/DDBJ whole genome shotgun (WGS) entry which is preliminary data.</text>
</comment>
<name>A0AAJ0B8G7_9PEZI</name>
<gene>
    <name evidence="3" type="ORF">QBC47DRAFT_46450</name>
</gene>
<dbReference type="InterPro" id="IPR046529">
    <property type="entry name" value="DUF6594"/>
</dbReference>
<dbReference type="Pfam" id="PF20237">
    <property type="entry name" value="DUF6594"/>
    <property type="match status" value="1"/>
</dbReference>
<dbReference type="EMBL" id="MU839837">
    <property type="protein sequence ID" value="KAK1753623.1"/>
    <property type="molecule type" value="Genomic_DNA"/>
</dbReference>
<evidence type="ECO:0000313" key="3">
    <source>
        <dbReference type="EMBL" id="KAK1753623.1"/>
    </source>
</evidence>
<keyword evidence="4" id="KW-1185">Reference proteome</keyword>
<evidence type="ECO:0000259" key="2">
    <source>
        <dbReference type="Pfam" id="PF20237"/>
    </source>
</evidence>
<reference evidence="3" key="1">
    <citation type="submission" date="2023-06" db="EMBL/GenBank/DDBJ databases">
        <title>Genome-scale phylogeny and comparative genomics of the fungal order Sordariales.</title>
        <authorList>
            <consortium name="Lawrence Berkeley National Laboratory"/>
            <person name="Hensen N."/>
            <person name="Bonometti L."/>
            <person name="Westerberg I."/>
            <person name="Brannstrom I.O."/>
            <person name="Guillou S."/>
            <person name="Cros-Aarteil S."/>
            <person name="Calhoun S."/>
            <person name="Haridas S."/>
            <person name="Kuo A."/>
            <person name="Mondo S."/>
            <person name="Pangilinan J."/>
            <person name="Riley R."/>
            <person name="Labutti K."/>
            <person name="Andreopoulos B."/>
            <person name="Lipzen A."/>
            <person name="Chen C."/>
            <person name="Yanf M."/>
            <person name="Daum C."/>
            <person name="Ng V."/>
            <person name="Clum A."/>
            <person name="Steindorff A."/>
            <person name="Ohm R."/>
            <person name="Martin F."/>
            <person name="Silar P."/>
            <person name="Natvig D."/>
            <person name="Lalanne C."/>
            <person name="Gautier V."/>
            <person name="Ament-Velasquez S.L."/>
            <person name="Kruys A."/>
            <person name="Hutchinson M.I."/>
            <person name="Powell A.J."/>
            <person name="Barry K."/>
            <person name="Miller A.N."/>
            <person name="Grigoriev I.V."/>
            <person name="Debuchy R."/>
            <person name="Gladieux P."/>
            <person name="Thoren M.H."/>
            <person name="Johannesson H."/>
        </authorList>
    </citation>
    <scope>NUCLEOTIDE SEQUENCE</scope>
    <source>
        <strain evidence="3">PSN4</strain>
    </source>
</reference>